<dbReference type="Proteomes" id="UP000298460">
    <property type="component" value="Unassembled WGS sequence"/>
</dbReference>
<name>A0A4Z0R049_9FIRM</name>
<proteinExistence type="predicted"/>
<dbReference type="AlphaFoldDB" id="A0A4Z0R049"/>
<sequence length="187" mass="21217">MSHMKIASKILEVMKAISSEQEFGKLNEAIIEQKLITKVEYEIEETKESITSQRVVWQLVTVSCELTIIDVESDEILVNVAYGSGMDQGDKAVAKAQDMAQRFAWMAALNIESREPVVVTIKDGEVVTPEFVVETPESKLIAHIKALWKWDTALFPDYALQRFKKPIEQLNISELSVLKNELENYGR</sequence>
<reference evidence="1 2" key="1">
    <citation type="submission" date="2019-03" db="EMBL/GenBank/DDBJ databases">
        <title>Draft Genome Sequence of Desulfosporosinus fructosivorans Strain 63.6F, Isolated from Marine Sediment in the Baltic Sea.</title>
        <authorList>
            <person name="Hausmann B."/>
            <person name="Vandieken V."/>
            <person name="Pjevac P."/>
            <person name="Schreck K."/>
            <person name="Herbold C.W."/>
            <person name="Loy A."/>
        </authorList>
    </citation>
    <scope>NUCLEOTIDE SEQUENCE [LARGE SCALE GENOMIC DNA]</scope>
    <source>
        <strain evidence="1 2">63.6F</strain>
    </source>
</reference>
<organism evidence="1 2">
    <name type="scientific">Desulfosporosinus fructosivorans</name>
    <dbReference type="NCBI Taxonomy" id="2018669"/>
    <lineage>
        <taxon>Bacteria</taxon>
        <taxon>Bacillati</taxon>
        <taxon>Bacillota</taxon>
        <taxon>Clostridia</taxon>
        <taxon>Eubacteriales</taxon>
        <taxon>Desulfitobacteriaceae</taxon>
        <taxon>Desulfosporosinus</taxon>
    </lineage>
</organism>
<evidence type="ECO:0000313" key="2">
    <source>
        <dbReference type="Proteomes" id="UP000298460"/>
    </source>
</evidence>
<dbReference type="EMBL" id="SPQQ01000010">
    <property type="protein sequence ID" value="TGE35909.1"/>
    <property type="molecule type" value="Genomic_DNA"/>
</dbReference>
<gene>
    <name evidence="1" type="ORF">E4K67_22600</name>
</gene>
<accession>A0A4Z0R049</accession>
<protein>
    <submittedName>
        <fullName evidence="1">Uncharacterized protein</fullName>
    </submittedName>
</protein>
<keyword evidence="2" id="KW-1185">Reference proteome</keyword>
<dbReference type="RefSeq" id="WP_135550893.1">
    <property type="nucleotide sequence ID" value="NZ_SPQQ01000010.1"/>
</dbReference>
<evidence type="ECO:0000313" key="1">
    <source>
        <dbReference type="EMBL" id="TGE35909.1"/>
    </source>
</evidence>
<comment type="caution">
    <text evidence="1">The sequence shown here is derived from an EMBL/GenBank/DDBJ whole genome shotgun (WGS) entry which is preliminary data.</text>
</comment>